<dbReference type="Gene3D" id="3.40.50.1820">
    <property type="entry name" value="alpha/beta hydrolase"/>
    <property type="match status" value="1"/>
</dbReference>
<comment type="caution">
    <text evidence="3">The sequence shown here is derived from an EMBL/GenBank/DDBJ whole genome shotgun (WGS) entry which is preliminary data.</text>
</comment>
<evidence type="ECO:0000256" key="1">
    <source>
        <dbReference type="SAM" id="SignalP"/>
    </source>
</evidence>
<sequence>MMLRRHLALLVAVIFGICVPAWTAPSGVAEPKCQNSSQDRRIDSLHSGRHPLVLVHGWLGPGEGMGETARMIADRMPDTFDTLLFEYPAASSEWAASPNIATCLARFLNKVSDAHRAKGQDGKVFVVAHSMGGLAARFATHADYSEKPATDQILGGITTVATPHLGSQLSELGSAVRQFANKVDRRLIPPMFADLDSDALHCLARHDRTRKLPSPCKIPPYLPSGVPLGQVAGNTVIRRTLAGFHLYDVNVRHDGMVTVASALGYAEGSGPTNETPPKLVNGSTPEITCVHTSEEMGKLIAVAGGGIAGVAIAAAATALNDREVAGQVERGEIGPNLALLLGQILAYRFPCSHNALPTNAKAIDAVVDSLRSQLDAVTEPKITTLRPFTTDGNTSPGWSADSASTGPIDCTYSTGSPSAVSDGIAACSPSAAAADSCAINTTGKYALCLTDPFAKSVARNTLTGSPRTEQKAPKDPKPIAIVLDDGTRCRLRIGGSWPVQAAAPKYVGHYSCTGGSGFLAVWAPPNGPGYRDTSRGWEVEVGAATGPLTTRRITEAIFVGTRDK</sequence>
<evidence type="ECO:0000259" key="2">
    <source>
        <dbReference type="Pfam" id="PF05057"/>
    </source>
</evidence>
<feature type="chain" id="PRO_5020736740" evidence="1">
    <location>
        <begin position="24"/>
        <end position="564"/>
    </location>
</feature>
<feature type="domain" description="DUF676" evidence="2">
    <location>
        <begin position="49"/>
        <end position="172"/>
    </location>
</feature>
<dbReference type="InterPro" id="IPR029058">
    <property type="entry name" value="AB_hydrolase_fold"/>
</dbReference>
<dbReference type="AlphaFoldDB" id="A0A4R6P3F9"/>
<evidence type="ECO:0000313" key="4">
    <source>
        <dbReference type="Proteomes" id="UP000295087"/>
    </source>
</evidence>
<accession>A0A4R6P3F9</accession>
<gene>
    <name evidence="3" type="ORF">DFR75_10895</name>
</gene>
<keyword evidence="1" id="KW-0732">Signal</keyword>
<reference evidence="3 4" key="1">
    <citation type="submission" date="2019-03" db="EMBL/GenBank/DDBJ databases">
        <title>Genomic Encyclopedia of Type Strains, Phase IV (KMG-IV): sequencing the most valuable type-strain genomes for metagenomic binning, comparative biology and taxonomic classification.</title>
        <authorList>
            <person name="Goeker M."/>
        </authorList>
    </citation>
    <scope>NUCLEOTIDE SEQUENCE [LARGE SCALE GENOMIC DNA]</scope>
    <source>
        <strain evidence="3 4">DSM 44496</strain>
    </source>
</reference>
<dbReference type="EMBL" id="SNXK01000008">
    <property type="protein sequence ID" value="TDP31490.1"/>
    <property type="molecule type" value="Genomic_DNA"/>
</dbReference>
<organism evidence="3 4">
    <name type="scientific">Nocardia ignorata</name>
    <dbReference type="NCBI Taxonomy" id="145285"/>
    <lineage>
        <taxon>Bacteria</taxon>
        <taxon>Bacillati</taxon>
        <taxon>Actinomycetota</taxon>
        <taxon>Actinomycetes</taxon>
        <taxon>Mycobacteriales</taxon>
        <taxon>Nocardiaceae</taxon>
        <taxon>Nocardia</taxon>
    </lineage>
</organism>
<dbReference type="RefSeq" id="WP_067488124.1">
    <property type="nucleotide sequence ID" value="NZ_SNXK01000008.1"/>
</dbReference>
<keyword evidence="4" id="KW-1185">Reference proteome</keyword>
<evidence type="ECO:0000313" key="3">
    <source>
        <dbReference type="EMBL" id="TDP31490.1"/>
    </source>
</evidence>
<dbReference type="Proteomes" id="UP000295087">
    <property type="component" value="Unassembled WGS sequence"/>
</dbReference>
<dbReference type="Pfam" id="PF05057">
    <property type="entry name" value="DUF676"/>
    <property type="match status" value="1"/>
</dbReference>
<name>A0A4R6P3F9_NOCIG</name>
<dbReference type="SUPFAM" id="SSF53474">
    <property type="entry name" value="alpha/beta-Hydrolases"/>
    <property type="match status" value="1"/>
</dbReference>
<feature type="signal peptide" evidence="1">
    <location>
        <begin position="1"/>
        <end position="23"/>
    </location>
</feature>
<proteinExistence type="predicted"/>
<protein>
    <submittedName>
        <fullName evidence="3">Putative serine esterase DUF676</fullName>
    </submittedName>
</protein>
<dbReference type="InterPro" id="IPR007751">
    <property type="entry name" value="DUF676_lipase-like"/>
</dbReference>